<dbReference type="PANTHER" id="PTHR11012:SF30">
    <property type="entry name" value="PROTEIN KINASE-LIKE DOMAIN-CONTAINING"/>
    <property type="match status" value="1"/>
</dbReference>
<evidence type="ECO:0000313" key="3">
    <source>
        <dbReference type="Proteomes" id="UP001524499"/>
    </source>
</evidence>
<protein>
    <submittedName>
        <fullName evidence="2">Phosphotransferase</fullName>
    </submittedName>
</protein>
<dbReference type="SMART" id="SM00587">
    <property type="entry name" value="CHK"/>
    <property type="match status" value="1"/>
</dbReference>
<evidence type="ECO:0000313" key="2">
    <source>
        <dbReference type="EMBL" id="MCQ8106154.1"/>
    </source>
</evidence>
<dbReference type="SUPFAM" id="SSF56112">
    <property type="entry name" value="Protein kinase-like (PK-like)"/>
    <property type="match status" value="1"/>
</dbReference>
<dbReference type="InterPro" id="IPR011009">
    <property type="entry name" value="Kinase-like_dom_sf"/>
</dbReference>
<gene>
    <name evidence="2" type="ORF">NP590_18750</name>
</gene>
<reference evidence="2 3" key="1">
    <citation type="submission" date="2022-07" db="EMBL/GenBank/DDBJ databases">
        <title>Methylomonas rivi sp. nov., Methylomonas rosea sp. nov., Methylomonas aureus sp. nov. and Methylomonas subterranea sp. nov., four novel methanotrophs isolated from a freshwater creek and the deep terrestrial subsurface.</title>
        <authorList>
            <person name="Abin C."/>
            <person name="Sankaranarayanan K."/>
            <person name="Garner C."/>
            <person name="Sindelar R."/>
            <person name="Kotary K."/>
            <person name="Garner R."/>
            <person name="Barclay S."/>
            <person name="Lawson P."/>
            <person name="Krumholz L."/>
        </authorList>
    </citation>
    <scope>NUCLEOTIDE SEQUENCE [LARGE SCALE GENOMIC DNA]</scope>
    <source>
        <strain evidence="2 3">SURF-2</strain>
    </source>
</reference>
<feature type="domain" description="CHK kinase-like" evidence="1">
    <location>
        <begin position="121"/>
        <end position="300"/>
    </location>
</feature>
<accession>A0ABT1TL03</accession>
<dbReference type="Proteomes" id="UP001524499">
    <property type="component" value="Unassembled WGS sequence"/>
</dbReference>
<organism evidence="2 3">
    <name type="scientific">Methylomonas subterranea</name>
    <dbReference type="NCBI Taxonomy" id="2952225"/>
    <lineage>
        <taxon>Bacteria</taxon>
        <taxon>Pseudomonadati</taxon>
        <taxon>Pseudomonadota</taxon>
        <taxon>Gammaproteobacteria</taxon>
        <taxon>Methylococcales</taxon>
        <taxon>Methylococcaceae</taxon>
        <taxon>Methylomonas</taxon>
    </lineage>
</organism>
<dbReference type="InterPro" id="IPR015897">
    <property type="entry name" value="CHK_kinase-like"/>
</dbReference>
<dbReference type="Pfam" id="PF02958">
    <property type="entry name" value="EcKL"/>
    <property type="match status" value="1"/>
</dbReference>
<comment type="caution">
    <text evidence="2">The sequence shown here is derived from an EMBL/GenBank/DDBJ whole genome shotgun (WGS) entry which is preliminary data.</text>
</comment>
<dbReference type="PANTHER" id="PTHR11012">
    <property type="entry name" value="PROTEIN KINASE-LIKE DOMAIN-CONTAINING"/>
    <property type="match status" value="1"/>
</dbReference>
<dbReference type="InterPro" id="IPR004119">
    <property type="entry name" value="EcKL"/>
</dbReference>
<dbReference type="Gene3D" id="3.90.1200.10">
    <property type="match status" value="1"/>
</dbReference>
<keyword evidence="3" id="KW-1185">Reference proteome</keyword>
<sequence>MGNQNKNIVVHRPKDLSVKWAQHIVNRFAPDAKVFGVEVYSVDVGTSTRLRAEVRHDANDLIPARWFIKTPSLALKPRLITALPRFLHKEVSFYRSLSPDIPLKLPRILAAESRFGRGSTLVMSDLAEHDFRPGMAADALTYEQASRVISHLAQLHGHYRNQPGLLHGQRWLNGFSHQMETHMGTLMAYPFMKRGLHEAGGLIGKKLHRPALNYAANRRTIKQLLNTDTKTLVHYDCHPGNIFWAGTEPGFLDWQLVRIGEGIGDVAYFLATALEPQVRRKHEISLLNQYVEQLANTGAVGLDEDNLLRRYRMHLVYPFEAMVVTLAIGGMMRREANLELIKRATAAVDDHDSFAMIKT</sequence>
<evidence type="ECO:0000259" key="1">
    <source>
        <dbReference type="SMART" id="SM00587"/>
    </source>
</evidence>
<dbReference type="RefSeq" id="WP_256604218.1">
    <property type="nucleotide sequence ID" value="NZ_JANIBJ010000049.1"/>
</dbReference>
<dbReference type="EMBL" id="JANIBJ010000049">
    <property type="protein sequence ID" value="MCQ8106154.1"/>
    <property type="molecule type" value="Genomic_DNA"/>
</dbReference>
<proteinExistence type="predicted"/>
<name>A0ABT1TL03_9GAMM</name>